<dbReference type="InterPro" id="IPR044153">
    <property type="entry name" value="PIN_Pae0151-like"/>
</dbReference>
<proteinExistence type="predicted"/>
<keyword evidence="4" id="KW-1185">Reference proteome</keyword>
<protein>
    <submittedName>
        <fullName evidence="3">Type II toxin-antitoxin system VapC family toxin</fullName>
    </submittedName>
</protein>
<dbReference type="Proteomes" id="UP001202827">
    <property type="component" value="Unassembled WGS sequence"/>
</dbReference>
<dbReference type="PANTHER" id="PTHR35901">
    <property type="entry name" value="RIBONUCLEASE VAPC3"/>
    <property type="match status" value="1"/>
</dbReference>
<name>A0ABT0IUR6_9HYPH</name>
<dbReference type="Gene3D" id="3.40.50.1010">
    <property type="entry name" value="5'-nuclease"/>
    <property type="match status" value="1"/>
</dbReference>
<dbReference type="RefSeq" id="WP_199925207.1">
    <property type="nucleotide sequence ID" value="NZ_JALPRY010000018.1"/>
</dbReference>
<evidence type="ECO:0000313" key="3">
    <source>
        <dbReference type="EMBL" id="MCK8781594.1"/>
    </source>
</evidence>
<dbReference type="EMBL" id="JALPRY010000018">
    <property type="protein sequence ID" value="MCK8781594.1"/>
    <property type="molecule type" value="Genomic_DNA"/>
</dbReference>
<gene>
    <name evidence="3" type="ORF">M0654_16565</name>
</gene>
<keyword evidence="1" id="KW-0460">Magnesium</keyword>
<organism evidence="3 4">
    <name type="scientific">Neorhizobium turbinariae</name>
    <dbReference type="NCBI Taxonomy" id="2937795"/>
    <lineage>
        <taxon>Bacteria</taxon>
        <taxon>Pseudomonadati</taxon>
        <taxon>Pseudomonadota</taxon>
        <taxon>Alphaproteobacteria</taxon>
        <taxon>Hyphomicrobiales</taxon>
        <taxon>Rhizobiaceae</taxon>
        <taxon>Rhizobium/Agrobacterium group</taxon>
        <taxon>Neorhizobium</taxon>
    </lineage>
</organism>
<comment type="caution">
    <text evidence="3">The sequence shown here is derived from an EMBL/GenBank/DDBJ whole genome shotgun (WGS) entry which is preliminary data.</text>
</comment>
<reference evidence="3 4" key="1">
    <citation type="submission" date="2022-04" db="EMBL/GenBank/DDBJ databases">
        <title>Rhizobium coralii sp. nov., isolated from coral Turbinaria peltata.</title>
        <authorList>
            <person name="Sun H."/>
        </authorList>
    </citation>
    <scope>NUCLEOTIDE SEQUENCE [LARGE SCALE GENOMIC DNA]</scope>
    <source>
        <strain evidence="3 4">NTR19</strain>
    </source>
</reference>
<dbReference type="CDD" id="cd09873">
    <property type="entry name" value="PIN_Pae0151-like"/>
    <property type="match status" value="1"/>
</dbReference>
<dbReference type="Pfam" id="PF01850">
    <property type="entry name" value="PIN"/>
    <property type="match status" value="1"/>
</dbReference>
<accession>A0ABT0IUR6</accession>
<dbReference type="InterPro" id="IPR051619">
    <property type="entry name" value="TypeII_TA_RNase_PINc/VapC"/>
</dbReference>
<evidence type="ECO:0000259" key="2">
    <source>
        <dbReference type="Pfam" id="PF01850"/>
    </source>
</evidence>
<dbReference type="InterPro" id="IPR029060">
    <property type="entry name" value="PIN-like_dom_sf"/>
</dbReference>
<feature type="domain" description="PIN" evidence="2">
    <location>
        <begin position="5"/>
        <end position="125"/>
    </location>
</feature>
<evidence type="ECO:0000256" key="1">
    <source>
        <dbReference type="ARBA" id="ARBA00022842"/>
    </source>
</evidence>
<evidence type="ECO:0000313" key="4">
    <source>
        <dbReference type="Proteomes" id="UP001202827"/>
    </source>
</evidence>
<dbReference type="PANTHER" id="PTHR35901:SF1">
    <property type="entry name" value="EXONUCLEASE VAPC9"/>
    <property type="match status" value="1"/>
</dbReference>
<sequence>MALFVVDASVVCSWVLPDEEQALSEVSLNRLQQFGAIAPDLLWYEVRNVLAVSCRRKRISVEQAKEALAKLRRSDILTIPVNDDAAVLDLGSRYSLSAYDAAYLTLALERKLALATLDQRLAAAALQAGCPLLA</sequence>
<dbReference type="SUPFAM" id="SSF88723">
    <property type="entry name" value="PIN domain-like"/>
    <property type="match status" value="1"/>
</dbReference>
<dbReference type="InterPro" id="IPR002716">
    <property type="entry name" value="PIN_dom"/>
</dbReference>